<sequence>MAFGNIAQRLSAQYGEQPSGEIRGVLGKGRSARTRAAPALGRGKLRDMLMRRVTT</sequence>
<evidence type="ECO:0000313" key="3">
    <source>
        <dbReference type="Proteomes" id="UP000037178"/>
    </source>
</evidence>
<accession>A0A0J9EBW4</accession>
<comment type="caution">
    <text evidence="2">The sequence shown here is derived from an EMBL/GenBank/DDBJ whole genome shotgun (WGS) entry which is preliminary data.</text>
</comment>
<gene>
    <name evidence="2" type="ORF">AIOL_004155</name>
</gene>
<feature type="compositionally biased region" description="Basic and acidic residues" evidence="1">
    <location>
        <begin position="44"/>
        <end position="55"/>
    </location>
</feature>
<organism evidence="2 3">
    <name type="scientific">Candidatus Rhodobacter oscarellae</name>
    <dbReference type="NCBI Taxonomy" id="1675527"/>
    <lineage>
        <taxon>Bacteria</taxon>
        <taxon>Pseudomonadati</taxon>
        <taxon>Pseudomonadota</taxon>
        <taxon>Alphaproteobacteria</taxon>
        <taxon>Rhodobacterales</taxon>
        <taxon>Rhodobacter group</taxon>
        <taxon>Rhodobacter</taxon>
    </lineage>
</organism>
<dbReference type="AlphaFoldDB" id="A0A0J9EBW4"/>
<proteinExistence type="predicted"/>
<dbReference type="Proteomes" id="UP000037178">
    <property type="component" value="Unassembled WGS sequence"/>
</dbReference>
<evidence type="ECO:0000313" key="2">
    <source>
        <dbReference type="EMBL" id="KMW59174.1"/>
    </source>
</evidence>
<keyword evidence="3" id="KW-1185">Reference proteome</keyword>
<dbReference type="STRING" id="1675527.AIOL_004155"/>
<protein>
    <submittedName>
        <fullName evidence="2">Uncharacterized protein</fullName>
    </submittedName>
</protein>
<dbReference type="EMBL" id="LFTY01000002">
    <property type="protein sequence ID" value="KMW59174.1"/>
    <property type="molecule type" value="Genomic_DNA"/>
</dbReference>
<reference evidence="2 3" key="1">
    <citation type="submission" date="2015-06" db="EMBL/GenBank/DDBJ databases">
        <title>Draft genome sequence of an Alphaproteobacteria species associated to the Mediterranean sponge Oscarella lobularis.</title>
        <authorList>
            <person name="Jourda C."/>
            <person name="Santini S."/>
            <person name="Claverie J.-M."/>
        </authorList>
    </citation>
    <scope>NUCLEOTIDE SEQUENCE [LARGE SCALE GENOMIC DNA]</scope>
    <source>
        <strain evidence="2">IGS</strain>
    </source>
</reference>
<name>A0A0J9EBW4_9RHOB</name>
<feature type="region of interest" description="Disordered" evidence="1">
    <location>
        <begin position="29"/>
        <end position="55"/>
    </location>
</feature>
<evidence type="ECO:0000256" key="1">
    <source>
        <dbReference type="SAM" id="MobiDB-lite"/>
    </source>
</evidence>